<feature type="binding site" evidence="9">
    <location>
        <position position="441"/>
    </location>
    <ligand>
        <name>ATP</name>
        <dbReference type="ChEBI" id="CHEBI:30616"/>
    </ligand>
</feature>
<evidence type="ECO:0000256" key="2">
    <source>
        <dbReference type="ARBA" id="ARBA00009156"/>
    </source>
</evidence>
<dbReference type="Pfam" id="PF02782">
    <property type="entry name" value="FGGY_C"/>
    <property type="match status" value="1"/>
</dbReference>
<protein>
    <recommendedName>
        <fullName evidence="9">Glycerol kinase</fullName>
        <ecNumber evidence="9">2.7.1.30</ecNumber>
    </recommendedName>
    <alternativeName>
        <fullName evidence="9">ATP:glycerol 3-phosphotransferase</fullName>
    </alternativeName>
    <alternativeName>
        <fullName evidence="9">Glycerokinase</fullName>
        <shortName evidence="9">GK</shortName>
    </alternativeName>
</protein>
<feature type="domain" description="Carbohydrate kinase FGGY C-terminal" evidence="12">
    <location>
        <begin position="292"/>
        <end position="480"/>
    </location>
</feature>
<keyword evidence="6 9" id="KW-0319">Glycerol metabolism</keyword>
<feature type="domain" description="Carbohydrate kinase FGGY N-terminal" evidence="11">
    <location>
        <begin position="35"/>
        <end position="282"/>
    </location>
</feature>
<dbReference type="InterPro" id="IPR043129">
    <property type="entry name" value="ATPase_NBD"/>
</dbReference>
<feature type="binding site" evidence="9">
    <location>
        <position position="114"/>
    </location>
    <ligand>
        <name>sn-glycerol 3-phosphate</name>
        <dbReference type="ChEBI" id="CHEBI:57597"/>
    </ligand>
</feature>
<evidence type="ECO:0000259" key="12">
    <source>
        <dbReference type="Pfam" id="PF02782"/>
    </source>
</evidence>
<feature type="binding site" evidence="9">
    <location>
        <position position="113"/>
    </location>
    <ligand>
        <name>sn-glycerol 3-phosphate</name>
        <dbReference type="ChEBI" id="CHEBI:57597"/>
    </ligand>
</feature>
<dbReference type="AlphaFoldDB" id="A0A291B8X9"/>
<dbReference type="InterPro" id="IPR018484">
    <property type="entry name" value="FGGY_N"/>
</dbReference>
<dbReference type="PROSITE" id="PS00933">
    <property type="entry name" value="FGGY_KINASES_1"/>
    <property type="match status" value="1"/>
</dbReference>
<dbReference type="GO" id="GO:0005524">
    <property type="term" value="F:ATP binding"/>
    <property type="evidence" value="ECO:0007669"/>
    <property type="project" value="UniProtKB-UniRule"/>
</dbReference>
<dbReference type="SUPFAM" id="SSF53067">
    <property type="entry name" value="Actin-like ATPase domain"/>
    <property type="match status" value="2"/>
</dbReference>
<keyword evidence="14" id="KW-1185">Reference proteome</keyword>
<dbReference type="EMBL" id="CP020660">
    <property type="protein sequence ID" value="ATF09468.1"/>
    <property type="molecule type" value="Genomic_DNA"/>
</dbReference>
<evidence type="ECO:0000256" key="6">
    <source>
        <dbReference type="ARBA" id="ARBA00022798"/>
    </source>
</evidence>
<feature type="binding site" evidence="9">
    <location>
        <position position="43"/>
    </location>
    <ligand>
        <name>sn-glycerol 3-phosphate</name>
        <dbReference type="ChEBI" id="CHEBI:57597"/>
    </ligand>
</feature>
<dbReference type="GO" id="GO:0004370">
    <property type="term" value="F:glycerol kinase activity"/>
    <property type="evidence" value="ECO:0007669"/>
    <property type="project" value="UniProtKB-UniRule"/>
</dbReference>
<dbReference type="PIRSF" id="PIRSF000538">
    <property type="entry name" value="GlpK"/>
    <property type="match status" value="1"/>
</dbReference>
<organism evidence="13 14">
    <name type="scientific">Candidatus Enterovibrio altilux</name>
    <dbReference type="NCBI Taxonomy" id="1927128"/>
    <lineage>
        <taxon>Bacteria</taxon>
        <taxon>Pseudomonadati</taxon>
        <taxon>Pseudomonadota</taxon>
        <taxon>Gammaproteobacteria</taxon>
        <taxon>Vibrionales</taxon>
        <taxon>Vibrionaceae</taxon>
        <taxon>Enterovibrio</taxon>
    </lineage>
</organism>
<dbReference type="FunFam" id="3.30.420.40:FF:000007">
    <property type="entry name" value="Glycerol kinase"/>
    <property type="match status" value="1"/>
</dbReference>
<feature type="binding site" evidence="9">
    <location>
        <position position="165"/>
    </location>
    <ligand>
        <name>glycerol</name>
        <dbReference type="ChEBI" id="CHEBI:17754"/>
    </ligand>
</feature>
<feature type="binding site" evidence="9">
    <location>
        <position position="165"/>
    </location>
    <ligand>
        <name>sn-glycerol 3-phosphate</name>
        <dbReference type="ChEBI" id="CHEBI:57597"/>
    </ligand>
</feature>
<keyword evidence="3 9" id="KW-0808">Transferase</keyword>
<dbReference type="Pfam" id="PF00370">
    <property type="entry name" value="FGGY_N"/>
    <property type="match status" value="1"/>
</dbReference>
<dbReference type="GO" id="GO:0005829">
    <property type="term" value="C:cytosol"/>
    <property type="evidence" value="ECO:0007669"/>
    <property type="project" value="TreeGrafter"/>
</dbReference>
<comment type="activity regulation">
    <text evidence="9">Inhibited by fructose 1,6-bisphosphate (FBP).</text>
</comment>
<feature type="binding site" evidence="9">
    <location>
        <position position="445"/>
    </location>
    <ligand>
        <name>ADP</name>
        <dbReference type="ChEBI" id="CHEBI:456216"/>
    </ligand>
</feature>
<evidence type="ECO:0000256" key="4">
    <source>
        <dbReference type="ARBA" id="ARBA00022741"/>
    </source>
</evidence>
<dbReference type="InterPro" id="IPR018483">
    <property type="entry name" value="Carb_kinase_FGGY_CS"/>
</dbReference>
<dbReference type="InterPro" id="IPR018485">
    <property type="entry name" value="FGGY_C"/>
</dbReference>
<evidence type="ECO:0000256" key="9">
    <source>
        <dbReference type="HAMAP-Rule" id="MF_00186"/>
    </source>
</evidence>
<reference evidence="14" key="1">
    <citation type="submission" date="2017-04" db="EMBL/GenBank/DDBJ databases">
        <title>Genome evolution of the luminous symbionts of deep sea anglerfish.</title>
        <authorList>
            <person name="Hendry T.A."/>
        </authorList>
    </citation>
    <scope>NUCLEOTIDE SEQUENCE [LARGE SCALE GENOMIC DNA]</scope>
</reference>
<feature type="binding site" evidence="9">
    <location>
        <position position="275"/>
    </location>
    <ligand>
        <name>sn-glycerol 3-phosphate</name>
        <dbReference type="ChEBI" id="CHEBI:57597"/>
    </ligand>
</feature>
<dbReference type="EC" id="2.7.1.30" evidence="9"/>
<evidence type="ECO:0000256" key="10">
    <source>
        <dbReference type="RuleBase" id="RU003733"/>
    </source>
</evidence>
<evidence type="ECO:0000256" key="7">
    <source>
        <dbReference type="ARBA" id="ARBA00022840"/>
    </source>
</evidence>
<dbReference type="Proteomes" id="UP000218160">
    <property type="component" value="Chromosome 1"/>
</dbReference>
<feature type="binding site" evidence="9">
    <location>
        <position position="45"/>
    </location>
    <ligand>
        <name>ATP</name>
        <dbReference type="ChEBI" id="CHEBI:30616"/>
    </ligand>
</feature>
<dbReference type="CDD" id="cd07786">
    <property type="entry name" value="FGGY_EcGK_like"/>
    <property type="match status" value="1"/>
</dbReference>
<dbReference type="Gene3D" id="3.30.420.40">
    <property type="match status" value="2"/>
</dbReference>
<evidence type="ECO:0000259" key="11">
    <source>
        <dbReference type="Pfam" id="PF00370"/>
    </source>
</evidence>
<feature type="binding site" evidence="9">
    <location>
        <position position="297"/>
    </location>
    <ligand>
        <name>ATP</name>
        <dbReference type="ChEBI" id="CHEBI:30616"/>
    </ligand>
</feature>
<dbReference type="KEGG" id="elux:BTN50_0964"/>
<evidence type="ECO:0000313" key="14">
    <source>
        <dbReference type="Proteomes" id="UP000218160"/>
    </source>
</evidence>
<feature type="binding site" evidence="9">
    <location>
        <position position="44"/>
    </location>
    <ligand>
        <name>ATP</name>
        <dbReference type="ChEBI" id="CHEBI:30616"/>
    </ligand>
</feature>
<feature type="binding site" evidence="9">
    <location>
        <position position="47"/>
    </location>
    <ligand>
        <name>ADP</name>
        <dbReference type="ChEBI" id="CHEBI:456216"/>
    </ligand>
</feature>
<keyword evidence="5 9" id="KW-0418">Kinase</keyword>
<dbReference type="NCBIfam" id="TIGR01311">
    <property type="entry name" value="glycerol_kin"/>
    <property type="match status" value="1"/>
</dbReference>
<dbReference type="GO" id="GO:0006072">
    <property type="term" value="P:glycerol-3-phosphate metabolic process"/>
    <property type="evidence" value="ECO:0007669"/>
    <property type="project" value="InterPro"/>
</dbReference>
<evidence type="ECO:0000256" key="8">
    <source>
        <dbReference type="ARBA" id="ARBA00052101"/>
    </source>
</evidence>
<feature type="binding site" evidence="9">
    <location>
        <position position="340"/>
    </location>
    <ligand>
        <name>ADP</name>
        <dbReference type="ChEBI" id="CHEBI:456216"/>
    </ligand>
</feature>
<gene>
    <name evidence="9" type="primary">glpK</name>
    <name evidence="13" type="ORF">BTN50_0964</name>
</gene>
<dbReference type="PANTHER" id="PTHR10196:SF69">
    <property type="entry name" value="GLYCEROL KINASE"/>
    <property type="match status" value="1"/>
</dbReference>
<dbReference type="GO" id="GO:0019563">
    <property type="term" value="P:glycerol catabolic process"/>
    <property type="evidence" value="ECO:0007669"/>
    <property type="project" value="UniProtKB-UniRule"/>
</dbReference>
<comment type="catalytic activity">
    <reaction evidence="8 9">
        <text>glycerol + ATP = sn-glycerol 3-phosphate + ADP + H(+)</text>
        <dbReference type="Rhea" id="RHEA:21644"/>
        <dbReference type="ChEBI" id="CHEBI:15378"/>
        <dbReference type="ChEBI" id="CHEBI:17754"/>
        <dbReference type="ChEBI" id="CHEBI:30616"/>
        <dbReference type="ChEBI" id="CHEBI:57597"/>
        <dbReference type="ChEBI" id="CHEBI:456216"/>
        <dbReference type="EC" id="2.7.1.30"/>
    </reaction>
</comment>
<evidence type="ECO:0000313" key="13">
    <source>
        <dbReference type="EMBL" id="ATF09468.1"/>
    </source>
</evidence>
<dbReference type="PANTHER" id="PTHR10196">
    <property type="entry name" value="SUGAR KINASE"/>
    <property type="match status" value="1"/>
</dbReference>
<comment type="pathway">
    <text evidence="1 9">Polyol metabolism; glycerol degradation via glycerol kinase pathway; sn-glycerol 3-phosphate from glycerol: step 1/1.</text>
</comment>
<feature type="binding site" evidence="9">
    <location>
        <position position="344"/>
    </location>
    <ligand>
        <name>ATP</name>
        <dbReference type="ChEBI" id="CHEBI:30616"/>
    </ligand>
</feature>
<keyword evidence="7 9" id="KW-0067">ATP-binding</keyword>
<feature type="binding site" evidence="9">
    <location>
        <position position="340"/>
    </location>
    <ligand>
        <name>ATP</name>
        <dbReference type="ChEBI" id="CHEBI:30616"/>
    </ligand>
</feature>
<comment type="similarity">
    <text evidence="2 9 10">Belongs to the FGGY kinase family.</text>
</comment>
<feature type="binding site" evidence="9">
    <location>
        <position position="276"/>
    </location>
    <ligand>
        <name>glycerol</name>
        <dbReference type="ChEBI" id="CHEBI:17754"/>
    </ligand>
</feature>
<evidence type="ECO:0000256" key="1">
    <source>
        <dbReference type="ARBA" id="ARBA00005190"/>
    </source>
</evidence>
<dbReference type="UniPathway" id="UPA00618">
    <property type="reaction ID" value="UER00672"/>
</dbReference>
<feature type="binding site" evidence="9">
    <location>
        <position position="113"/>
    </location>
    <ligand>
        <name>glycerol</name>
        <dbReference type="ChEBI" id="CHEBI:17754"/>
    </ligand>
</feature>
<proteinExistence type="inferred from homology"/>
<evidence type="ECO:0000256" key="3">
    <source>
        <dbReference type="ARBA" id="ARBA00022679"/>
    </source>
</evidence>
<feature type="binding site" evidence="9">
    <location>
        <position position="114"/>
    </location>
    <ligand>
        <name>glycerol</name>
        <dbReference type="ChEBI" id="CHEBI:17754"/>
    </ligand>
</feature>
<dbReference type="HAMAP" id="MF_00186">
    <property type="entry name" value="Glycerol_kin"/>
    <property type="match status" value="1"/>
</dbReference>
<sequence>MSLNDTFQVLKPTYSSRLSIVQKGGGCSMSTEPQYIVALDQGTTSSRAMVLDHNANIVTTAQRTFRQIYPQSGWVEHDPLEIWATQSSTLVEALAKCGIRSDEIAAIGITNQRETTIVWNRHTGKPIYNAIVWQCRRTAAICEQLKLDGYEDYICENTGLLVDPYFSGTKVKWILEHVEGAHELAEKGDLLFGTVDTWLIWKMTQGRVHVTDYTNASRTMLFNINTLEWDSKMLKVLDIPVSMMPEVKSSTAVYGQTNIGGEGGTDIPIAGIAGDQQAALFGQMCVEAGQAKNTYGTGCFLLMNTGKKKVKSCNGLLTTLACGPKGEVVYALEGAVFMGGASIQWLRDEMKLISNTHDSEYFATKVDTSNGVYVVPAFTGLGAPHWDPYARGTIVGITRDVNANHIIRATLESIAYQSLDVLTSMEADSDIRLGFLKVDGGAVTNNFLMQFQSDVLNTEVQRPKVTEVTALGSAYLAGLAVGFWGSIDELKNKAQLDRRFTPCDDDGKRERRHRGWQRAVECSKGWADY</sequence>
<feature type="binding site" evidence="9">
    <location>
        <position position="297"/>
    </location>
    <ligand>
        <name>ADP</name>
        <dbReference type="ChEBI" id="CHEBI:456216"/>
    </ligand>
</feature>
<dbReference type="NCBIfam" id="NF000756">
    <property type="entry name" value="PRK00047.1"/>
    <property type="match status" value="1"/>
</dbReference>
<dbReference type="InterPro" id="IPR005999">
    <property type="entry name" value="Glycerol_kin"/>
</dbReference>
<feature type="binding site" evidence="9">
    <location>
        <position position="275"/>
    </location>
    <ligand>
        <name>glycerol</name>
        <dbReference type="ChEBI" id="CHEBI:17754"/>
    </ligand>
</feature>
<comment type="function">
    <text evidence="9">Key enzyme in the regulation of glycerol uptake and metabolism. Catalyzes the phosphorylation of glycerol to yield sn-glycerol 3-phosphate.</text>
</comment>
<dbReference type="FunFam" id="3.30.420.40:FF:000008">
    <property type="entry name" value="Glycerol kinase"/>
    <property type="match status" value="1"/>
</dbReference>
<evidence type="ECO:0000256" key="5">
    <source>
        <dbReference type="ARBA" id="ARBA00022777"/>
    </source>
</evidence>
<name>A0A291B8X9_9GAMM</name>
<dbReference type="InterPro" id="IPR000577">
    <property type="entry name" value="Carb_kinase_FGGY"/>
</dbReference>
<keyword evidence="4 9" id="KW-0547">Nucleotide-binding</keyword>
<dbReference type="PROSITE" id="PS00445">
    <property type="entry name" value="FGGY_KINASES_2"/>
    <property type="match status" value="1"/>
</dbReference>
<accession>A0A291B8X9</accession>
<feature type="binding site" evidence="9">
    <location>
        <position position="43"/>
    </location>
    <ligand>
        <name>ADP</name>
        <dbReference type="ChEBI" id="CHEBI:456216"/>
    </ligand>
</feature>
<feature type="binding site" evidence="9">
    <location>
        <position position="441"/>
    </location>
    <ligand>
        <name>ADP</name>
        <dbReference type="ChEBI" id="CHEBI:456216"/>
    </ligand>
</feature>
<feature type="binding site" evidence="9">
    <location>
        <position position="43"/>
    </location>
    <ligand>
        <name>ATP</name>
        <dbReference type="ChEBI" id="CHEBI:30616"/>
    </ligand>
</feature>